<organism evidence="1 2">
    <name type="scientific">Molorchus minor</name>
    <dbReference type="NCBI Taxonomy" id="1323400"/>
    <lineage>
        <taxon>Eukaryota</taxon>
        <taxon>Metazoa</taxon>
        <taxon>Ecdysozoa</taxon>
        <taxon>Arthropoda</taxon>
        <taxon>Hexapoda</taxon>
        <taxon>Insecta</taxon>
        <taxon>Pterygota</taxon>
        <taxon>Neoptera</taxon>
        <taxon>Endopterygota</taxon>
        <taxon>Coleoptera</taxon>
        <taxon>Polyphaga</taxon>
        <taxon>Cucujiformia</taxon>
        <taxon>Chrysomeloidea</taxon>
        <taxon>Cerambycidae</taxon>
        <taxon>Lamiinae</taxon>
        <taxon>Monochamini</taxon>
        <taxon>Molorchus</taxon>
    </lineage>
</organism>
<protein>
    <submittedName>
        <fullName evidence="1">Uncharacterized protein</fullName>
    </submittedName>
</protein>
<proteinExistence type="predicted"/>
<comment type="caution">
    <text evidence="1">The sequence shown here is derived from an EMBL/GenBank/DDBJ whole genome shotgun (WGS) entry which is preliminary data.</text>
</comment>
<evidence type="ECO:0000313" key="1">
    <source>
        <dbReference type="EMBL" id="KAJ8969438.1"/>
    </source>
</evidence>
<gene>
    <name evidence="1" type="ORF">NQ317_008629</name>
</gene>
<accession>A0ABQ9IZ86</accession>
<evidence type="ECO:0000313" key="2">
    <source>
        <dbReference type="Proteomes" id="UP001162164"/>
    </source>
</evidence>
<dbReference type="Proteomes" id="UP001162164">
    <property type="component" value="Unassembled WGS sequence"/>
</dbReference>
<name>A0ABQ9IZ86_9CUCU</name>
<keyword evidence="2" id="KW-1185">Reference proteome</keyword>
<reference evidence="1" key="1">
    <citation type="journal article" date="2023" name="Insect Mol. Biol.">
        <title>Genome sequencing provides insights into the evolution of gene families encoding plant cell wall-degrading enzymes in longhorned beetles.</title>
        <authorList>
            <person name="Shin N.R."/>
            <person name="Okamura Y."/>
            <person name="Kirsch R."/>
            <person name="Pauchet Y."/>
        </authorList>
    </citation>
    <scope>NUCLEOTIDE SEQUENCE</scope>
    <source>
        <strain evidence="1">MMC_N1</strain>
    </source>
</reference>
<sequence length="61" mass="6724">MKFAEHLSAHITRNGESNISTTRNYFNSCPITGNEIDVVCSCRTSTFCGSCGARNFDEILC</sequence>
<dbReference type="EMBL" id="JAPWTJ010001805">
    <property type="protein sequence ID" value="KAJ8969438.1"/>
    <property type="molecule type" value="Genomic_DNA"/>
</dbReference>